<keyword evidence="2" id="KW-1185">Reference proteome</keyword>
<name>U7UV35_9FUSO</name>
<organism evidence="1 2">
    <name type="scientific">Cetobacterium somerae ATCC BAA-474</name>
    <dbReference type="NCBI Taxonomy" id="1319815"/>
    <lineage>
        <taxon>Bacteria</taxon>
        <taxon>Fusobacteriati</taxon>
        <taxon>Fusobacteriota</taxon>
        <taxon>Fusobacteriia</taxon>
        <taxon>Fusobacteriales</taxon>
        <taxon>Fusobacteriaceae</taxon>
        <taxon>Cetobacterium</taxon>
    </lineage>
</organism>
<dbReference type="HOGENOM" id="CLU_1892433_0_0_0"/>
<sequence length="134" mass="16782">MSKDLKWDYNKFREFDKFIHTFKTYQDLSKFLEENLSAMSGKQEFLYHIVKMTPQEQLLLFYLKKYKGIKNLETFYKEYIKFCQEYYYSLSKDLFEVDPWKRQAIYHINRKNRFLESLKTVKNKLKSFENKYFY</sequence>
<dbReference type="AlphaFoldDB" id="U7UV35"/>
<accession>U7UV35</accession>
<evidence type="ECO:0000313" key="2">
    <source>
        <dbReference type="Proteomes" id="UP000017081"/>
    </source>
</evidence>
<protein>
    <submittedName>
        <fullName evidence="1">Uncharacterized protein</fullName>
    </submittedName>
</protein>
<gene>
    <name evidence="1" type="ORF">HMPREF0202_02945</name>
</gene>
<dbReference type="RefSeq" id="WP_023052462.1">
    <property type="nucleotide sequence ID" value="NZ_CP173060.2"/>
</dbReference>
<evidence type="ECO:0000313" key="1">
    <source>
        <dbReference type="EMBL" id="ERT63175.1"/>
    </source>
</evidence>
<proteinExistence type="predicted"/>
<dbReference type="STRING" id="1319815.HMPREF0202_02945"/>
<reference evidence="1 2" key="1">
    <citation type="submission" date="2013-08" db="EMBL/GenBank/DDBJ databases">
        <authorList>
            <person name="Weinstock G."/>
            <person name="Sodergren E."/>
            <person name="Wylie T."/>
            <person name="Fulton L."/>
            <person name="Fulton R."/>
            <person name="Fronick C."/>
            <person name="O'Laughlin M."/>
            <person name="Godfrey J."/>
            <person name="Miner T."/>
            <person name="Herter B."/>
            <person name="Appelbaum E."/>
            <person name="Cordes M."/>
            <person name="Lek S."/>
            <person name="Wollam A."/>
            <person name="Pepin K.H."/>
            <person name="Palsikar V.B."/>
            <person name="Mitreva M."/>
            <person name="Wilson R.K."/>
        </authorList>
    </citation>
    <scope>NUCLEOTIDE SEQUENCE [LARGE SCALE GENOMIC DNA]</scope>
    <source>
        <strain evidence="1 2">ATCC BAA-474</strain>
    </source>
</reference>
<comment type="caution">
    <text evidence="1">The sequence shown here is derived from an EMBL/GenBank/DDBJ whole genome shotgun (WGS) entry which is preliminary data.</text>
</comment>
<dbReference type="Proteomes" id="UP000017081">
    <property type="component" value="Unassembled WGS sequence"/>
</dbReference>
<dbReference type="EMBL" id="AXZF01000202">
    <property type="protein sequence ID" value="ERT63175.1"/>
    <property type="molecule type" value="Genomic_DNA"/>
</dbReference>